<dbReference type="Proteomes" id="UP000004382">
    <property type="component" value="Unassembled WGS sequence"/>
</dbReference>
<comment type="caution">
    <text evidence="2">The sequence shown here is derived from an EMBL/GenBank/DDBJ whole genome shotgun (WGS) entry which is preliminary data.</text>
</comment>
<evidence type="ECO:0000256" key="1">
    <source>
        <dbReference type="ARBA" id="ARBA00023002"/>
    </source>
</evidence>
<dbReference type="Gene3D" id="3.10.20.440">
    <property type="entry name" value="2Fe-2S iron-sulphur cluster binding domain, sarcosine oxidase, alpha subunit, N-terminal domain"/>
    <property type="match status" value="1"/>
</dbReference>
<dbReference type="InterPro" id="IPR042204">
    <property type="entry name" value="2Fe-2S-bd_N"/>
</dbReference>
<dbReference type="AlphaFoldDB" id="H1KTX4"/>
<dbReference type="GO" id="GO:0016491">
    <property type="term" value="F:oxidoreductase activity"/>
    <property type="evidence" value="ECO:0007669"/>
    <property type="project" value="UniProtKB-KW"/>
</dbReference>
<dbReference type="EMBL" id="AGJK01000357">
    <property type="protein sequence ID" value="EHP83669.1"/>
    <property type="molecule type" value="Genomic_DNA"/>
</dbReference>
<dbReference type="RefSeq" id="WP_003606580.1">
    <property type="nucleotide sequence ID" value="NZ_AGJK01000357.1"/>
</dbReference>
<name>H1KTX4_METEX</name>
<accession>H1KTX4</accession>
<dbReference type="Pfam" id="PF13510">
    <property type="entry name" value="Fer2_4"/>
    <property type="match status" value="1"/>
</dbReference>
<feature type="non-terminal residue" evidence="2">
    <location>
        <position position="174"/>
    </location>
</feature>
<gene>
    <name evidence="2" type="ORF">MetexDRAFT_6087</name>
</gene>
<sequence>MAQPFRLSRGGRIDRTRPIVFEFNGKPVHGFAGDTVASALLANGIHLVGRSFKYHRPRGILSHGPDEPSALLSVDRGPGRIDPNNRASVVEARSGLRTTSQNHWPSLEFDVGAVNDLLSPVFVAGFYYKTFMWPRKFWDRVYEPFIRAAAGLGKAPTVADPDRYANRHAHCDVL</sequence>
<keyword evidence="1" id="KW-0560">Oxidoreductase</keyword>
<organism evidence="2 3">
    <name type="scientific">Methylorubrum extorquens DSM 13060</name>
    <dbReference type="NCBI Taxonomy" id="882800"/>
    <lineage>
        <taxon>Bacteria</taxon>
        <taxon>Pseudomonadati</taxon>
        <taxon>Pseudomonadota</taxon>
        <taxon>Alphaproteobacteria</taxon>
        <taxon>Hyphomicrobiales</taxon>
        <taxon>Methylobacteriaceae</taxon>
        <taxon>Methylorubrum</taxon>
    </lineage>
</organism>
<evidence type="ECO:0000313" key="2">
    <source>
        <dbReference type="EMBL" id="EHP83669.1"/>
    </source>
</evidence>
<evidence type="ECO:0000313" key="3">
    <source>
        <dbReference type="Proteomes" id="UP000004382"/>
    </source>
</evidence>
<protein>
    <submittedName>
        <fullName evidence="2">Sarcosine oxidase, alpha subunit</fullName>
    </submittedName>
</protein>
<proteinExistence type="predicted"/>
<reference evidence="2 3" key="1">
    <citation type="submission" date="2011-09" db="EMBL/GenBank/DDBJ databases">
        <title>The draft genome of Methylobacterium extorquens DSM 13060.</title>
        <authorList>
            <consortium name="US DOE Joint Genome Institute (JGI-PGF)"/>
            <person name="Lucas S."/>
            <person name="Han J."/>
            <person name="Lapidus A."/>
            <person name="Cheng J.-F."/>
            <person name="Goodwin L."/>
            <person name="Pitluck S."/>
            <person name="Peters L."/>
            <person name="Land M.L."/>
            <person name="Hauser L."/>
            <person name="Koskimaki J."/>
            <person name="Halonen O."/>
            <person name="Pirttila A."/>
            <person name="Frank C."/>
            <person name="Woyke T.J."/>
        </authorList>
    </citation>
    <scope>NUCLEOTIDE SEQUENCE [LARGE SCALE GENOMIC DNA]</scope>
    <source>
        <strain evidence="2 3">DSM 13060</strain>
    </source>
</reference>